<dbReference type="PRINTS" id="PR00111">
    <property type="entry name" value="ABHYDROLASE"/>
</dbReference>
<reference evidence="3 4" key="1">
    <citation type="submission" date="2019-03" db="EMBL/GenBank/DDBJ databases">
        <title>Genomic Encyclopedia of Type Strains, Phase IV (KMG-IV): sequencing the most valuable type-strain genomes for metagenomic binning, comparative biology and taxonomic classification.</title>
        <authorList>
            <person name="Goeker M."/>
        </authorList>
    </citation>
    <scope>NUCLEOTIDE SEQUENCE [LARGE SCALE GENOMIC DNA]</scope>
    <source>
        <strain evidence="3 4">DSM 24176</strain>
    </source>
</reference>
<dbReference type="SUPFAM" id="SSF53474">
    <property type="entry name" value="alpha/beta-Hydrolases"/>
    <property type="match status" value="1"/>
</dbReference>
<gene>
    <name evidence="3" type="ORF">EDC19_1839</name>
</gene>
<dbReference type="PANTHER" id="PTHR43798">
    <property type="entry name" value="MONOACYLGLYCEROL LIPASE"/>
    <property type="match status" value="1"/>
</dbReference>
<dbReference type="InterPro" id="IPR000073">
    <property type="entry name" value="AB_hydrolase_1"/>
</dbReference>
<dbReference type="PANTHER" id="PTHR43798:SF31">
    <property type="entry name" value="AB HYDROLASE SUPERFAMILY PROTEIN YCLE"/>
    <property type="match status" value="1"/>
</dbReference>
<evidence type="ECO:0000256" key="1">
    <source>
        <dbReference type="ARBA" id="ARBA00022801"/>
    </source>
</evidence>
<comment type="caution">
    <text evidence="3">The sequence shown here is derived from an EMBL/GenBank/DDBJ whole genome shotgun (WGS) entry which is preliminary data.</text>
</comment>
<dbReference type="EMBL" id="SMGQ01000013">
    <property type="protein sequence ID" value="TCK92684.1"/>
    <property type="molecule type" value="Genomic_DNA"/>
</dbReference>
<evidence type="ECO:0000259" key="2">
    <source>
        <dbReference type="Pfam" id="PF12697"/>
    </source>
</evidence>
<evidence type="ECO:0000313" key="3">
    <source>
        <dbReference type="EMBL" id="TCK92684.1"/>
    </source>
</evidence>
<dbReference type="Pfam" id="PF12697">
    <property type="entry name" value="Abhydrolase_6"/>
    <property type="match status" value="1"/>
</dbReference>
<name>A0A4R1MN14_9FIRM</name>
<dbReference type="InterPro" id="IPR029058">
    <property type="entry name" value="AB_hydrolase_fold"/>
</dbReference>
<organism evidence="3 4">
    <name type="scientific">Natranaerovirga hydrolytica</name>
    <dbReference type="NCBI Taxonomy" id="680378"/>
    <lineage>
        <taxon>Bacteria</taxon>
        <taxon>Bacillati</taxon>
        <taxon>Bacillota</taxon>
        <taxon>Clostridia</taxon>
        <taxon>Lachnospirales</taxon>
        <taxon>Natranaerovirgaceae</taxon>
        <taxon>Natranaerovirga</taxon>
    </lineage>
</organism>
<dbReference type="GO" id="GO:0016787">
    <property type="term" value="F:hydrolase activity"/>
    <property type="evidence" value="ECO:0007669"/>
    <property type="project" value="UniProtKB-KW"/>
</dbReference>
<keyword evidence="4" id="KW-1185">Reference proteome</keyword>
<keyword evidence="1" id="KW-0378">Hydrolase</keyword>
<dbReference type="Proteomes" id="UP000294545">
    <property type="component" value="Unassembled WGS sequence"/>
</dbReference>
<dbReference type="Gene3D" id="3.40.50.1820">
    <property type="entry name" value="alpha/beta hydrolase"/>
    <property type="match status" value="1"/>
</dbReference>
<proteinExistence type="predicted"/>
<dbReference type="AlphaFoldDB" id="A0A4R1MN14"/>
<dbReference type="OrthoDB" id="9775557at2"/>
<feature type="domain" description="AB hydrolase-1" evidence="2">
    <location>
        <begin position="4"/>
        <end position="197"/>
    </location>
</feature>
<accession>A0A4R1MN14</accession>
<protein>
    <submittedName>
        <fullName evidence="3">Pimeloyl-ACP methyl ester carboxylesterase</fullName>
    </submittedName>
</protein>
<evidence type="ECO:0000313" key="4">
    <source>
        <dbReference type="Proteomes" id="UP000294545"/>
    </source>
</evidence>
<dbReference type="GO" id="GO:0016020">
    <property type="term" value="C:membrane"/>
    <property type="evidence" value="ECO:0007669"/>
    <property type="project" value="TreeGrafter"/>
</dbReference>
<sequence>MPYIFIHGLGQNSSSWDKMLSLMTQPIPTVCPDLFGLLNNKEVTYENLYDAFAEYCNNISGPLNLCGLSLGGVLALNYAIDYPTKVQSLVLISAQYKMPKKLLKFQNIIFRLMPEVAFKSMGIKKRDCIGLISSMIDLDFTKKLNNISCHTLIICGSKDGANKKAAKKLAHNISKSQLHLIKKTGHEVNIEAPEKLVSILRL</sequence>
<dbReference type="InterPro" id="IPR050266">
    <property type="entry name" value="AB_hydrolase_sf"/>
</dbReference>
<dbReference type="RefSeq" id="WP_132282547.1">
    <property type="nucleotide sequence ID" value="NZ_SMGQ01000013.1"/>
</dbReference>